<reference evidence="2 3" key="1">
    <citation type="submission" date="2019-03" db="EMBL/GenBank/DDBJ databases">
        <title>Genomic Encyclopedia of Type Strains, Phase IV (KMG-IV): sequencing the most valuable type-strain genomes for metagenomic binning, comparative biology and taxonomic classification.</title>
        <authorList>
            <person name="Goeker M."/>
        </authorList>
    </citation>
    <scope>NUCLEOTIDE SEQUENCE [LARGE SCALE GENOMIC DNA]</scope>
    <source>
        <strain evidence="2 3">DSM 29481</strain>
    </source>
</reference>
<dbReference type="AlphaFoldDB" id="A0A4R3T7H1"/>
<accession>A0A4R3T7H1</accession>
<dbReference type="InterPro" id="IPR011033">
    <property type="entry name" value="PRC_barrel-like_sf"/>
</dbReference>
<comment type="caution">
    <text evidence="2">The sequence shown here is derived from an EMBL/GenBank/DDBJ whole genome shotgun (WGS) entry which is preliminary data.</text>
</comment>
<dbReference type="RefSeq" id="WP_008688827.1">
    <property type="nucleotide sequence ID" value="NZ_AP024510.1"/>
</dbReference>
<proteinExistence type="predicted"/>
<keyword evidence="3" id="KW-1185">Reference proteome</keyword>
<dbReference type="SUPFAM" id="SSF50346">
    <property type="entry name" value="PRC-barrel domain"/>
    <property type="match status" value="1"/>
</dbReference>
<evidence type="ECO:0000313" key="2">
    <source>
        <dbReference type="EMBL" id="TCU57701.1"/>
    </source>
</evidence>
<sequence length="80" mass="9235">MRFSDICNKQVINIADGSLVGLVVDLGFDPCTYEIHSLFVQPLQPFVKKMLPWFFKCEQIQIMVKEIENIEGDVILVRFS</sequence>
<evidence type="ECO:0000259" key="1">
    <source>
        <dbReference type="Pfam" id="PF05239"/>
    </source>
</evidence>
<protein>
    <submittedName>
        <fullName evidence="2">Sporulation protein YlmC with PRC-barrel domain</fullName>
    </submittedName>
</protein>
<dbReference type="GeneID" id="73795411"/>
<gene>
    <name evidence="2" type="ORF">EDD61_11614</name>
</gene>
<organism evidence="2 3">
    <name type="scientific">Longicatena caecimuris</name>
    <dbReference type="NCBI Taxonomy" id="1796635"/>
    <lineage>
        <taxon>Bacteria</taxon>
        <taxon>Bacillati</taxon>
        <taxon>Bacillota</taxon>
        <taxon>Erysipelotrichia</taxon>
        <taxon>Erysipelotrichales</taxon>
        <taxon>Erysipelotrichaceae</taxon>
        <taxon>Longicatena</taxon>
    </lineage>
</organism>
<feature type="domain" description="PRC-barrel" evidence="1">
    <location>
        <begin position="1"/>
        <end position="78"/>
    </location>
</feature>
<dbReference type="EMBL" id="SMBP01000016">
    <property type="protein sequence ID" value="TCU57701.1"/>
    <property type="molecule type" value="Genomic_DNA"/>
</dbReference>
<dbReference type="Gene3D" id="2.30.30.240">
    <property type="entry name" value="PRC-barrel domain"/>
    <property type="match status" value="1"/>
</dbReference>
<dbReference type="Proteomes" id="UP000295773">
    <property type="component" value="Unassembled WGS sequence"/>
</dbReference>
<name>A0A4R3T7H1_9FIRM</name>
<dbReference type="InterPro" id="IPR027275">
    <property type="entry name" value="PRC-brl_dom"/>
</dbReference>
<dbReference type="Pfam" id="PF05239">
    <property type="entry name" value="PRC"/>
    <property type="match status" value="1"/>
</dbReference>
<evidence type="ECO:0000313" key="3">
    <source>
        <dbReference type="Proteomes" id="UP000295773"/>
    </source>
</evidence>